<evidence type="ECO:0000259" key="4">
    <source>
        <dbReference type="Pfam" id="PF20695"/>
    </source>
</evidence>
<dbReference type="GO" id="GO:0016831">
    <property type="term" value="F:carboxy-lyase activity"/>
    <property type="evidence" value="ECO:0007669"/>
    <property type="project" value="InterPro"/>
</dbReference>
<accession>A0A7J9SK00</accession>
<evidence type="ECO:0000313" key="7">
    <source>
        <dbReference type="Proteomes" id="UP000546257"/>
    </source>
</evidence>
<evidence type="ECO:0000313" key="6">
    <source>
        <dbReference type="EMBL" id="MBB6646356.1"/>
    </source>
</evidence>
<dbReference type="PANTHER" id="PTHR30108">
    <property type="entry name" value="3-OCTAPRENYL-4-HYDROXYBENZOATE CARBOXY-LYASE-RELATED"/>
    <property type="match status" value="1"/>
</dbReference>
<dbReference type="PANTHER" id="PTHR30108:SF17">
    <property type="entry name" value="FERULIC ACID DECARBOXYLASE 1"/>
    <property type="match status" value="1"/>
</dbReference>
<evidence type="ECO:0000259" key="5">
    <source>
        <dbReference type="Pfam" id="PF20696"/>
    </source>
</evidence>
<gene>
    <name evidence="6" type="ORF">H5V44_08650</name>
</gene>
<feature type="domain" description="3-octaprenyl-4-hydroxybenzoate carboxy-lyase-like Rift-related" evidence="3">
    <location>
        <begin position="138"/>
        <end position="339"/>
    </location>
</feature>
<dbReference type="InterPro" id="IPR048304">
    <property type="entry name" value="UbiD_Rift_dom"/>
</dbReference>
<evidence type="ECO:0000259" key="3">
    <source>
        <dbReference type="Pfam" id="PF01977"/>
    </source>
</evidence>
<feature type="domain" description="3-octaprenyl-4-hydroxybenzoate carboxy-lyase-like N-terminal" evidence="4">
    <location>
        <begin position="41"/>
        <end position="121"/>
    </location>
</feature>
<comment type="similarity">
    <text evidence="1">Belongs to the UbiD family.</text>
</comment>
<reference evidence="6 7" key="1">
    <citation type="submission" date="2020-08" db="EMBL/GenBank/DDBJ databases">
        <authorList>
            <person name="Seo M.-J."/>
        </authorList>
    </citation>
    <scope>NUCLEOTIDE SEQUENCE [LARGE SCALE GENOMIC DNA]</scope>
    <source>
        <strain evidence="6 7">MBLA0160</strain>
    </source>
</reference>
<feature type="domain" description="3-octaprenyl-4-hydroxybenzoate carboxy-lyase-like C-terminal" evidence="5">
    <location>
        <begin position="381"/>
        <end position="487"/>
    </location>
</feature>
<dbReference type="InterPro" id="IPR049383">
    <property type="entry name" value="UbiD-like_N"/>
</dbReference>
<evidence type="ECO:0000256" key="1">
    <source>
        <dbReference type="ARBA" id="ARBA00010021"/>
    </source>
</evidence>
<sequence>MTPDGRDGAPATDAGGALVTDGGTESASVDGPADSLRVYLRTLESVGELNRIDADVSWNLEASAITMLANNRDDRIPVFESVADSGIPARLVGDPYRGSRGRPWDRPARALGLQPDLTGDEYYRTVMDRLRNPVDPVTVDAEAAPCKAVIRRGEDVDLFSVPWPYIHAADGGRYSNLHTMVAPDPDSSWTDWSSHRAMIQDGARASVLLLAGEQTPNLFYYRYERRDEPMPVALAVGVEPAAQFTASMWIPTGSDEAAFAGGLKGDPVELVECTTNDLKVPASAELVIEGRILPSERLDEGPFGDYFGYMHGPRRSMPVLRVDAVTHRQDPLIPFCVEGSGVGYSLNTTSTTEVACIGPDATLGLRAAGYDVEKCVPWRFTPRSVYVVSTDVPRPGYLHELANFIFTTWGMLHVDFFVFVDAEVDPLSTREVLEALALHADPDADFHQFGAETMPKVPLNIYQTPEEKGDVETGTSKSKTAKAYIDATSDGGAETEPTADRGALRERARSVLDRAGVDLDPGVAADD</sequence>
<dbReference type="SUPFAM" id="SSF143968">
    <property type="entry name" value="UbiD C-terminal domain-like"/>
    <property type="match status" value="1"/>
</dbReference>
<comment type="caution">
    <text evidence="6">The sequence shown here is derived from an EMBL/GenBank/DDBJ whole genome shotgun (WGS) entry which is preliminary data.</text>
</comment>
<dbReference type="Pfam" id="PF20696">
    <property type="entry name" value="UbiD_C"/>
    <property type="match status" value="1"/>
</dbReference>
<dbReference type="Pfam" id="PF20695">
    <property type="entry name" value="UbiD_N"/>
    <property type="match status" value="1"/>
</dbReference>
<feature type="region of interest" description="Disordered" evidence="2">
    <location>
        <begin position="466"/>
        <end position="505"/>
    </location>
</feature>
<dbReference type="Pfam" id="PF01977">
    <property type="entry name" value="UbiD"/>
    <property type="match status" value="1"/>
</dbReference>
<proteinExistence type="inferred from homology"/>
<organism evidence="6 7">
    <name type="scientific">Halobellus ruber</name>
    <dbReference type="NCBI Taxonomy" id="2761102"/>
    <lineage>
        <taxon>Archaea</taxon>
        <taxon>Methanobacteriati</taxon>
        <taxon>Methanobacteriota</taxon>
        <taxon>Stenosarchaea group</taxon>
        <taxon>Halobacteria</taxon>
        <taxon>Halobacteriales</taxon>
        <taxon>Haloferacaceae</taxon>
        <taxon>Halobellus</taxon>
    </lineage>
</organism>
<dbReference type="GO" id="GO:0033494">
    <property type="term" value="P:ferulate metabolic process"/>
    <property type="evidence" value="ECO:0007669"/>
    <property type="project" value="TreeGrafter"/>
</dbReference>
<dbReference type="Gene3D" id="3.40.1670.10">
    <property type="entry name" value="UbiD C-terminal domain-like"/>
    <property type="match status" value="1"/>
</dbReference>
<feature type="region of interest" description="Disordered" evidence="2">
    <location>
        <begin position="1"/>
        <end position="31"/>
    </location>
</feature>
<dbReference type="Proteomes" id="UP000546257">
    <property type="component" value="Unassembled WGS sequence"/>
</dbReference>
<protein>
    <submittedName>
        <fullName evidence="6">UbiD family decarboxylase</fullName>
    </submittedName>
</protein>
<dbReference type="GO" id="GO:0046281">
    <property type="term" value="P:cinnamic acid catabolic process"/>
    <property type="evidence" value="ECO:0007669"/>
    <property type="project" value="TreeGrafter"/>
</dbReference>
<dbReference type="InterPro" id="IPR002830">
    <property type="entry name" value="UbiD"/>
</dbReference>
<keyword evidence="7" id="KW-1185">Reference proteome</keyword>
<dbReference type="InterPro" id="IPR049381">
    <property type="entry name" value="UbiD-like_C"/>
</dbReference>
<name>A0A7J9SK00_9EURY</name>
<dbReference type="GO" id="GO:0005737">
    <property type="term" value="C:cytoplasm"/>
    <property type="evidence" value="ECO:0007669"/>
    <property type="project" value="TreeGrafter"/>
</dbReference>
<dbReference type="EMBL" id="JACKXD010000003">
    <property type="protein sequence ID" value="MBB6646356.1"/>
    <property type="molecule type" value="Genomic_DNA"/>
</dbReference>
<dbReference type="AlphaFoldDB" id="A0A7J9SK00"/>
<evidence type="ECO:0000256" key="2">
    <source>
        <dbReference type="SAM" id="MobiDB-lite"/>
    </source>
</evidence>
<dbReference type="SUPFAM" id="SSF50475">
    <property type="entry name" value="FMN-binding split barrel"/>
    <property type="match status" value="1"/>
</dbReference>